<proteinExistence type="inferred from homology"/>
<dbReference type="InterPro" id="IPR020841">
    <property type="entry name" value="PKS_Beta-ketoAc_synthase_dom"/>
</dbReference>
<dbReference type="InterPro" id="IPR016039">
    <property type="entry name" value="Thiolase-like"/>
</dbReference>
<dbReference type="GO" id="GO:0006633">
    <property type="term" value="P:fatty acid biosynthetic process"/>
    <property type="evidence" value="ECO:0007669"/>
    <property type="project" value="TreeGrafter"/>
</dbReference>
<evidence type="ECO:0000256" key="1">
    <source>
        <dbReference type="ARBA" id="ARBA00008467"/>
    </source>
</evidence>
<dbReference type="GO" id="GO:0004315">
    <property type="term" value="F:3-oxoacyl-[acyl-carrier-protein] synthase activity"/>
    <property type="evidence" value="ECO:0007669"/>
    <property type="project" value="TreeGrafter"/>
</dbReference>
<dbReference type="PROSITE" id="PS52004">
    <property type="entry name" value="KS3_2"/>
    <property type="match status" value="1"/>
</dbReference>
<sequence length="413" mass="44753">MKDKRIVITGVGVLASNGIGKDEFWKNLENGVSGIKPVTLFDTSNIRCKLAGEISDFKPETFLGQKGLRNLDRSTKLALVTAKLAINDSGLQITEENTDDIGVSLGTTLGSVWSISEFDKEALREGPRSVNPAHFPNTVMNSPASQISIWFNIKGFNTTISSGFASSLDAIGYAMNFLELGRVKAVLAGGVEELCIQTYLGFYKIGHLAGSRPGKQEINCPYDKRRNGIALGEGTSILVLEELEHAKKRNAKIYGEVLGYGSVFDPKSRNIYNPKGDGAADAMIEAINDAGLEPKNIDYISSTANSTLDCDVMETRAIKKVFGKKAYKIPISSIKSIIGECFSAAGVLNVAGSVFTLQEDIIPPTINYDIQDKRCDLEYVTNKKKSKKVNKILVNSDTPTGVNSSVVVGKYEE</sequence>
<dbReference type="InterPro" id="IPR014031">
    <property type="entry name" value="Ketoacyl_synth_C"/>
</dbReference>
<dbReference type="Pfam" id="PF00109">
    <property type="entry name" value="ketoacyl-synt"/>
    <property type="match status" value="1"/>
</dbReference>
<protein>
    <submittedName>
        <fullName evidence="5">Beta-ketoacyl-[acyl-carrier-protein] synthase II</fullName>
    </submittedName>
</protein>
<organism evidence="5 6">
    <name type="scientific">Candidatus Aquitaenariimonas noxiae</name>
    <dbReference type="NCBI Taxonomy" id="1974741"/>
    <lineage>
        <taxon>Bacteria</taxon>
        <taxon>Pseudomonadati</taxon>
        <taxon>Candidatus Omnitrophota</taxon>
        <taxon>Candidatus Aquitaenariimonas</taxon>
    </lineage>
</organism>
<evidence type="ECO:0000256" key="3">
    <source>
        <dbReference type="RuleBase" id="RU003694"/>
    </source>
</evidence>
<evidence type="ECO:0000313" key="6">
    <source>
        <dbReference type="Proteomes" id="UP000230052"/>
    </source>
</evidence>
<dbReference type="GO" id="GO:0005829">
    <property type="term" value="C:cytosol"/>
    <property type="evidence" value="ECO:0007669"/>
    <property type="project" value="TreeGrafter"/>
</dbReference>
<keyword evidence="2 3" id="KW-0808">Transferase</keyword>
<dbReference type="Pfam" id="PF02801">
    <property type="entry name" value="Ketoacyl-synt_C"/>
    <property type="match status" value="1"/>
</dbReference>
<evidence type="ECO:0000256" key="2">
    <source>
        <dbReference type="ARBA" id="ARBA00022679"/>
    </source>
</evidence>
<dbReference type="PANTHER" id="PTHR11712:SF336">
    <property type="entry name" value="3-OXOACYL-[ACYL-CARRIER-PROTEIN] SYNTHASE, MITOCHONDRIAL"/>
    <property type="match status" value="1"/>
</dbReference>
<comment type="similarity">
    <text evidence="1 3">Belongs to the thiolase-like superfamily. Beta-ketoacyl-ACP synthases family.</text>
</comment>
<evidence type="ECO:0000313" key="5">
    <source>
        <dbReference type="EMBL" id="PIU41658.1"/>
    </source>
</evidence>
<dbReference type="Gene3D" id="3.40.47.10">
    <property type="match status" value="2"/>
</dbReference>
<dbReference type="EMBL" id="PEWV01000040">
    <property type="protein sequence ID" value="PIU41658.1"/>
    <property type="molecule type" value="Genomic_DNA"/>
</dbReference>
<feature type="domain" description="Ketosynthase family 3 (KS3)" evidence="4">
    <location>
        <begin position="3"/>
        <end position="410"/>
    </location>
</feature>
<dbReference type="InterPro" id="IPR000794">
    <property type="entry name" value="Beta-ketoacyl_synthase"/>
</dbReference>
<dbReference type="SMART" id="SM00825">
    <property type="entry name" value="PKS_KS"/>
    <property type="match status" value="1"/>
</dbReference>
<dbReference type="Proteomes" id="UP000230052">
    <property type="component" value="Unassembled WGS sequence"/>
</dbReference>
<dbReference type="CDD" id="cd00834">
    <property type="entry name" value="KAS_I_II"/>
    <property type="match status" value="1"/>
</dbReference>
<dbReference type="SUPFAM" id="SSF53901">
    <property type="entry name" value="Thiolase-like"/>
    <property type="match status" value="2"/>
</dbReference>
<evidence type="ECO:0000259" key="4">
    <source>
        <dbReference type="PROSITE" id="PS52004"/>
    </source>
</evidence>
<accession>A0A2J0KT32</accession>
<reference evidence="5 6" key="1">
    <citation type="submission" date="2017-09" db="EMBL/GenBank/DDBJ databases">
        <title>Depth-based differentiation of microbial function through sediment-hosted aquifers and enrichment of novel symbionts in the deep terrestrial subsurface.</title>
        <authorList>
            <person name="Probst A.J."/>
            <person name="Ladd B."/>
            <person name="Jarett J.K."/>
            <person name="Geller-Mcgrath D.E."/>
            <person name="Sieber C.M."/>
            <person name="Emerson J.B."/>
            <person name="Anantharaman K."/>
            <person name="Thomas B.C."/>
            <person name="Malmstrom R."/>
            <person name="Stieglmeier M."/>
            <person name="Klingl A."/>
            <person name="Woyke T."/>
            <person name="Ryan C.M."/>
            <person name="Banfield J.F."/>
        </authorList>
    </citation>
    <scope>NUCLEOTIDE SEQUENCE [LARGE SCALE GENOMIC DNA]</scope>
    <source>
        <strain evidence="5">CG07_land_8_20_14_0_80_42_15</strain>
    </source>
</reference>
<comment type="caution">
    <text evidence="5">The sequence shown here is derived from an EMBL/GenBank/DDBJ whole genome shotgun (WGS) entry which is preliminary data.</text>
</comment>
<dbReference type="PANTHER" id="PTHR11712">
    <property type="entry name" value="POLYKETIDE SYNTHASE-RELATED"/>
    <property type="match status" value="1"/>
</dbReference>
<name>A0A2J0KT32_9BACT</name>
<dbReference type="InterPro" id="IPR014030">
    <property type="entry name" value="Ketoacyl_synth_N"/>
</dbReference>
<gene>
    <name evidence="5" type="ORF">COS99_04240</name>
</gene>
<dbReference type="AlphaFoldDB" id="A0A2J0KT32"/>